<evidence type="ECO:0000313" key="4">
    <source>
        <dbReference type="WBParaSite" id="EN70_4337"/>
    </source>
</evidence>
<feature type="region of interest" description="Disordered" evidence="1">
    <location>
        <begin position="157"/>
        <end position="183"/>
    </location>
</feature>
<dbReference type="OrthoDB" id="5843713at2759"/>
<reference evidence="4" key="2">
    <citation type="submission" date="2016-11" db="UniProtKB">
        <authorList>
            <consortium name="WormBaseParasite"/>
        </authorList>
    </citation>
    <scope>IDENTIFICATION</scope>
</reference>
<sequence length="586" mass="65848">MEIKKRGRQQTFRCQGRHETRMSKVTQQRYIQIDYIPPDGQADRQWTVPSFEAGALPTWGDGVRSKGREIDSRGLQWDRGGLRKRQTSRRITVPTSRENRGRSKRVVRKGRRRSRLDEPQAAACCPDRYSRSDLHKYERQQQHSTTPVSFQRNFQQRQFHRKEISSSGSKKESAGEIRRDCCSPTVTRSKQKLEKLSQRQRNSIFAFARAKLSSFVNRLSLSSGAGCAATRFLTTTSNITTANNTDLSSVISFHSRQNSQQNTVQTDPYSATTLSITASTSSVQCNASPNSNDGEYLHHLQKQKPATSSASYSLFQQTSYPAAVYLADGENSHLRMERLVPKEENEKWIRAPPNCNPFDTRASFTCSSLSCRVPVTQATYGRSRLNTATGIERPSSSGAAMTIRGNRCHGQKCTEQARSNDSLLTDCRQYEDGCFSSHLRWLSRKEFNENRSQIDSRPVVYVPVLCETVCNTNIHRAVTSSMTNDDNKNRINKPSSSLPSSSSLLRQISTTILPAPSTFASDSNADIVVADGCTSIPMNCNTDMMTHQPSGAKFDSPKEEEEERVEKLKDEIITGLSSQLVFLLFV</sequence>
<feature type="region of interest" description="Disordered" evidence="1">
    <location>
        <begin position="83"/>
        <end position="125"/>
    </location>
</feature>
<dbReference type="GeneID" id="9940036"/>
<evidence type="ECO:0000256" key="1">
    <source>
        <dbReference type="SAM" id="MobiDB-lite"/>
    </source>
</evidence>
<dbReference type="RefSeq" id="XP_020307041.1">
    <property type="nucleotide sequence ID" value="XM_020449418.1"/>
</dbReference>
<name>A0A1I7VN25_LOALO</name>
<feature type="region of interest" description="Disordered" evidence="1">
    <location>
        <begin position="481"/>
        <end position="502"/>
    </location>
</feature>
<protein>
    <submittedName>
        <fullName evidence="4">Non-specific serine/threonine protein kinase</fullName>
    </submittedName>
</protein>
<dbReference type="OMA" id="HETRMSK"/>
<dbReference type="CTD" id="9940036"/>
<keyword evidence="3" id="KW-1185">Reference proteome</keyword>
<organism evidence="3 4">
    <name type="scientific">Loa loa</name>
    <name type="common">Eye worm</name>
    <name type="synonym">Filaria loa</name>
    <dbReference type="NCBI Taxonomy" id="7209"/>
    <lineage>
        <taxon>Eukaryota</taxon>
        <taxon>Metazoa</taxon>
        <taxon>Ecdysozoa</taxon>
        <taxon>Nematoda</taxon>
        <taxon>Chromadorea</taxon>
        <taxon>Rhabditida</taxon>
        <taxon>Spirurina</taxon>
        <taxon>Spiruromorpha</taxon>
        <taxon>Filarioidea</taxon>
        <taxon>Onchocercidae</taxon>
        <taxon>Loa</taxon>
    </lineage>
</organism>
<accession>A0A1I7VN25</accession>
<feature type="compositionally biased region" description="Basic residues" evidence="1">
    <location>
        <begin position="102"/>
        <end position="114"/>
    </location>
</feature>
<dbReference type="KEGG" id="loa:LOAG_16764"/>
<gene>
    <name evidence="2 4" type="ORF">LOAG_16764</name>
</gene>
<dbReference type="Proteomes" id="UP000095285">
    <property type="component" value="Unassembled WGS sequence"/>
</dbReference>
<dbReference type="WBParaSite" id="EN70_4337">
    <property type="protein sequence ID" value="EN70_4337"/>
    <property type="gene ID" value="EN70_4337"/>
</dbReference>
<dbReference type="AlphaFoldDB" id="A0A1I7VN25"/>
<reference evidence="2 3" key="1">
    <citation type="submission" date="2012-04" db="EMBL/GenBank/DDBJ databases">
        <title>The Genome Sequence of Loa loa.</title>
        <authorList>
            <consortium name="The Broad Institute Genome Sequencing Platform"/>
            <consortium name="Broad Institute Genome Sequencing Center for Infectious Disease"/>
            <person name="Nutman T.B."/>
            <person name="Fink D.L."/>
            <person name="Russ C."/>
            <person name="Young S."/>
            <person name="Zeng Q."/>
            <person name="Gargeya S."/>
            <person name="Alvarado L."/>
            <person name="Berlin A."/>
            <person name="Chapman S.B."/>
            <person name="Chen Z."/>
            <person name="Freedman E."/>
            <person name="Gellesch M."/>
            <person name="Goldberg J."/>
            <person name="Griggs A."/>
            <person name="Gujja S."/>
            <person name="Heilman E.R."/>
            <person name="Heiman D."/>
            <person name="Howarth C."/>
            <person name="Mehta T."/>
            <person name="Neiman D."/>
            <person name="Pearson M."/>
            <person name="Roberts A."/>
            <person name="Saif S."/>
            <person name="Shea T."/>
            <person name="Shenoy N."/>
            <person name="Sisk P."/>
            <person name="Stolte C."/>
            <person name="Sykes S."/>
            <person name="White J."/>
            <person name="Yandava C."/>
            <person name="Haas B."/>
            <person name="Henn M.R."/>
            <person name="Nusbaum C."/>
            <person name="Birren B."/>
        </authorList>
    </citation>
    <scope>NUCLEOTIDE SEQUENCE [LARGE SCALE GENOMIC DNA]</scope>
</reference>
<accession>A0A1S0UKK5</accession>
<feature type="compositionally biased region" description="Basic and acidic residues" evidence="1">
    <location>
        <begin position="161"/>
        <end position="181"/>
    </location>
</feature>
<proteinExistence type="predicted"/>
<dbReference type="EMBL" id="JH712083">
    <property type="protein sequence ID" value="EJD76230.1"/>
    <property type="molecule type" value="Genomic_DNA"/>
</dbReference>
<evidence type="ECO:0000313" key="3">
    <source>
        <dbReference type="Proteomes" id="UP000095285"/>
    </source>
</evidence>
<evidence type="ECO:0000313" key="2">
    <source>
        <dbReference type="EMBL" id="EJD76230.1"/>
    </source>
</evidence>